<dbReference type="InterPro" id="IPR050595">
    <property type="entry name" value="Bact_response_regulator"/>
</dbReference>
<sequence>MKLLIVDDSNIMRRAINKYLKEFKLEIVGSACNGEEAVEICKSKKPDLVTLDITMPKMDGLTCLTEILKIAPETKILVISALSDYGTGLLALKKGAMGFLPKPFTASELQEEIKFICGIMV</sequence>
<evidence type="ECO:0000259" key="4">
    <source>
        <dbReference type="PROSITE" id="PS50110"/>
    </source>
</evidence>
<dbReference type="SUPFAM" id="SSF52172">
    <property type="entry name" value="CheY-like"/>
    <property type="match status" value="1"/>
</dbReference>
<name>A0A5C1QET2_9SPIO</name>
<evidence type="ECO:0000256" key="2">
    <source>
        <dbReference type="ARBA" id="ARBA00023012"/>
    </source>
</evidence>
<reference evidence="5 6" key="2">
    <citation type="submission" date="2019-09" db="EMBL/GenBank/DDBJ databases">
        <title>Complete Genome Sequence and Methylome Analysis of free living Spirochaetas.</title>
        <authorList>
            <person name="Leshcheva N."/>
            <person name="Mikheeva N."/>
        </authorList>
    </citation>
    <scope>NUCLEOTIDE SEQUENCE [LARGE SCALE GENOMIC DNA]</scope>
    <source>
        <strain evidence="5 6">P</strain>
    </source>
</reference>
<feature type="modified residue" description="4-aspartylphosphate" evidence="3">
    <location>
        <position position="52"/>
    </location>
</feature>
<evidence type="ECO:0000313" key="6">
    <source>
        <dbReference type="Proteomes" id="UP000323824"/>
    </source>
</evidence>
<evidence type="ECO:0000313" key="5">
    <source>
        <dbReference type="EMBL" id="QEN04732.1"/>
    </source>
</evidence>
<dbReference type="KEGG" id="sper:EW093_08430"/>
<dbReference type="Pfam" id="PF00072">
    <property type="entry name" value="Response_reg"/>
    <property type="match status" value="1"/>
</dbReference>
<dbReference type="PANTHER" id="PTHR44591:SF14">
    <property type="entry name" value="PROTEIN PILG"/>
    <property type="match status" value="1"/>
</dbReference>
<dbReference type="InterPro" id="IPR011006">
    <property type="entry name" value="CheY-like_superfamily"/>
</dbReference>
<dbReference type="SMART" id="SM00448">
    <property type="entry name" value="REC"/>
    <property type="match status" value="1"/>
</dbReference>
<keyword evidence="6" id="KW-1185">Reference proteome</keyword>
<keyword evidence="1 3" id="KW-0597">Phosphoprotein</keyword>
<feature type="domain" description="Response regulatory" evidence="4">
    <location>
        <begin position="2"/>
        <end position="117"/>
    </location>
</feature>
<proteinExistence type="predicted"/>
<reference evidence="5 6" key="1">
    <citation type="submission" date="2019-02" db="EMBL/GenBank/DDBJ databases">
        <authorList>
            <person name="Fomenkov A."/>
            <person name="Dubinina G."/>
            <person name="Grabovich M."/>
            <person name="Vincze T."/>
            <person name="Roberts R.J."/>
        </authorList>
    </citation>
    <scope>NUCLEOTIDE SEQUENCE [LARGE SCALE GENOMIC DNA]</scope>
    <source>
        <strain evidence="5 6">P</strain>
    </source>
</reference>
<dbReference type="OrthoDB" id="9790669at2"/>
<accession>A0A5C1QET2</accession>
<dbReference type="Gene3D" id="3.40.50.2300">
    <property type="match status" value="1"/>
</dbReference>
<evidence type="ECO:0000256" key="3">
    <source>
        <dbReference type="PROSITE-ProRule" id="PRU00169"/>
    </source>
</evidence>
<dbReference type="Proteomes" id="UP000323824">
    <property type="component" value="Chromosome"/>
</dbReference>
<dbReference type="PANTHER" id="PTHR44591">
    <property type="entry name" value="STRESS RESPONSE REGULATOR PROTEIN 1"/>
    <property type="match status" value="1"/>
</dbReference>
<dbReference type="EMBL" id="CP035807">
    <property type="protein sequence ID" value="QEN04732.1"/>
    <property type="molecule type" value="Genomic_DNA"/>
</dbReference>
<dbReference type="AlphaFoldDB" id="A0A5C1QET2"/>
<gene>
    <name evidence="5" type="ORF">EW093_08430</name>
</gene>
<dbReference type="InterPro" id="IPR001789">
    <property type="entry name" value="Sig_transdc_resp-reg_receiver"/>
</dbReference>
<dbReference type="RefSeq" id="WP_149567975.1">
    <property type="nucleotide sequence ID" value="NZ_CP035807.1"/>
</dbReference>
<protein>
    <submittedName>
        <fullName evidence="5">Response regulator</fullName>
    </submittedName>
</protein>
<evidence type="ECO:0000256" key="1">
    <source>
        <dbReference type="ARBA" id="ARBA00022553"/>
    </source>
</evidence>
<organism evidence="5 6">
    <name type="scientific">Thiospirochaeta perfilievii</name>
    <dbReference type="NCBI Taxonomy" id="252967"/>
    <lineage>
        <taxon>Bacteria</taxon>
        <taxon>Pseudomonadati</taxon>
        <taxon>Spirochaetota</taxon>
        <taxon>Spirochaetia</taxon>
        <taxon>Spirochaetales</taxon>
        <taxon>Spirochaetaceae</taxon>
        <taxon>Thiospirochaeta</taxon>
    </lineage>
</organism>
<dbReference type="GO" id="GO:0000160">
    <property type="term" value="P:phosphorelay signal transduction system"/>
    <property type="evidence" value="ECO:0007669"/>
    <property type="project" value="UniProtKB-KW"/>
</dbReference>
<dbReference type="PROSITE" id="PS50110">
    <property type="entry name" value="RESPONSE_REGULATORY"/>
    <property type="match status" value="1"/>
</dbReference>
<keyword evidence="2" id="KW-0902">Two-component regulatory system</keyword>